<evidence type="ECO:0000313" key="3">
    <source>
        <dbReference type="Proteomes" id="UP000472270"/>
    </source>
</evidence>
<dbReference type="Ensembl" id="ENSSRHT00000070064.1">
    <property type="protein sequence ID" value="ENSSRHP00000068204.1"/>
    <property type="gene ID" value="ENSSRHG00000033907.1"/>
</dbReference>
<organism evidence="2 3">
    <name type="scientific">Sinocyclocheilus rhinocerous</name>
    <dbReference type="NCBI Taxonomy" id="307959"/>
    <lineage>
        <taxon>Eukaryota</taxon>
        <taxon>Metazoa</taxon>
        <taxon>Chordata</taxon>
        <taxon>Craniata</taxon>
        <taxon>Vertebrata</taxon>
        <taxon>Euteleostomi</taxon>
        <taxon>Actinopterygii</taxon>
        <taxon>Neopterygii</taxon>
        <taxon>Teleostei</taxon>
        <taxon>Ostariophysi</taxon>
        <taxon>Cypriniformes</taxon>
        <taxon>Cyprinidae</taxon>
        <taxon>Cyprininae</taxon>
        <taxon>Sinocyclocheilus</taxon>
    </lineage>
</organism>
<keyword evidence="1" id="KW-1133">Transmembrane helix</keyword>
<dbReference type="AlphaFoldDB" id="A0A673KYF4"/>
<dbReference type="InterPro" id="IPR027912">
    <property type="entry name" value="CFAP54"/>
</dbReference>
<protein>
    <recommendedName>
        <fullName evidence="4">Cilia and flagella associated protein 54</fullName>
    </recommendedName>
</protein>
<evidence type="ECO:0000313" key="2">
    <source>
        <dbReference type="Ensembl" id="ENSSRHP00000068204.1"/>
    </source>
</evidence>
<sequence length="445" mass="50491">MGHARARSCPKKSARVVSITTESNTKCLSRAVSNMDPAPASYYGPLDKNNPVLSAFQSDLKELKTRISLIFCSALCFCITLLMSIKLFETWNKYKSRLPPSYFEEHLLQTADFLLDSKLYRLALWQGYRLYLQQFCTLSLESIRDVEHFKQSFFSDGFDSKRARLTFRALQGECQCIFYLEKERGALPDQSGVQKLLSILGFVRILMQAVLPDESLCWILYNGTFSSLHMYNICRCLMSAGHASQILEYLLWACTCLETSVPLLTASFLPWRATLYCAVCECYFHDCASVQAEVFARRALGKISELAKLEEMTGSQVSLETQQAYKEATVKLAVMVFKRSVYEPRRKPKGLFRPKQKSNLKELQLTPWPRTPTERILMEMFEGNAARFLAVLEALQDSSVRPLQTGLPEEFEVQDVVLELISAGTSLLSGTLFRPVCLSATKCNL</sequence>
<evidence type="ECO:0000256" key="1">
    <source>
        <dbReference type="SAM" id="Phobius"/>
    </source>
</evidence>
<reference evidence="2" key="1">
    <citation type="submission" date="2025-08" db="UniProtKB">
        <authorList>
            <consortium name="Ensembl"/>
        </authorList>
    </citation>
    <scope>IDENTIFICATION</scope>
</reference>
<dbReference type="PANTHER" id="PTHR33487">
    <property type="entry name" value="CILIA- AND FLAGELLA-ASSOCIATED PROTEIN 54"/>
    <property type="match status" value="1"/>
</dbReference>
<evidence type="ECO:0008006" key="4">
    <source>
        <dbReference type="Google" id="ProtNLM"/>
    </source>
</evidence>
<reference evidence="2" key="2">
    <citation type="submission" date="2025-09" db="UniProtKB">
        <authorList>
            <consortium name="Ensembl"/>
        </authorList>
    </citation>
    <scope>IDENTIFICATION</scope>
</reference>
<keyword evidence="3" id="KW-1185">Reference proteome</keyword>
<proteinExistence type="predicted"/>
<keyword evidence="1" id="KW-0472">Membrane</keyword>
<accession>A0A673KYF4</accession>
<dbReference type="Proteomes" id="UP000472270">
    <property type="component" value="Unassembled WGS sequence"/>
</dbReference>
<name>A0A673KYF4_9TELE</name>
<dbReference type="GO" id="GO:0060271">
    <property type="term" value="P:cilium assembly"/>
    <property type="evidence" value="ECO:0007669"/>
    <property type="project" value="TreeGrafter"/>
</dbReference>
<dbReference type="PANTHER" id="PTHR33487:SF1">
    <property type="entry name" value="CILIA- AND FLAGELLA-ASSOCIATED PROTEIN 54"/>
    <property type="match status" value="1"/>
</dbReference>
<keyword evidence="1" id="KW-0812">Transmembrane</keyword>
<feature type="transmembrane region" description="Helical" evidence="1">
    <location>
        <begin position="67"/>
        <end position="88"/>
    </location>
</feature>
<dbReference type="Pfam" id="PF14858">
    <property type="entry name" value="CFAP54_N"/>
    <property type="match status" value="1"/>
</dbReference>